<dbReference type="InterPro" id="IPR027417">
    <property type="entry name" value="P-loop_NTPase"/>
</dbReference>
<sequence>RHQNVLEFLRSVDEFIAREPAGGFTEFLEEVSLLTDLDQWNDEANRVTLMTVHAAKGLEFPVVFMTGLEDGLFPLYSSLEVKEKLEEERRLFYVGLTRAMEQIYLMYANHRRRLGSDELYGMVSRFVSEVPEKKLEKISFTSALTRKVIGGKPGKHTKTAVSRTVVLFDDFSVGDYVEHSIFGIGKVQALSGQGENQRVGIEFNDGLKKKLVVKFANLKKVESTKG</sequence>
<evidence type="ECO:0000256" key="1">
    <source>
        <dbReference type="ARBA" id="ARBA00022741"/>
    </source>
</evidence>
<dbReference type="PANTHER" id="PTHR11070:SF2">
    <property type="entry name" value="ATP-DEPENDENT DNA HELICASE SRS2"/>
    <property type="match status" value="1"/>
</dbReference>
<protein>
    <recommendedName>
        <fullName evidence="5">UvrD-like helicase C-terminal domain-containing protein</fullName>
    </recommendedName>
</protein>
<keyword evidence="4" id="KW-0067">ATP-binding</keyword>
<keyword evidence="3" id="KW-0347">Helicase</keyword>
<reference evidence="6" key="1">
    <citation type="submission" date="2018-05" db="EMBL/GenBank/DDBJ databases">
        <authorList>
            <person name="Lanie J.A."/>
            <person name="Ng W.-L."/>
            <person name="Kazmierczak K.M."/>
            <person name="Andrzejewski T.M."/>
            <person name="Davidsen T.M."/>
            <person name="Wayne K.J."/>
            <person name="Tettelin H."/>
            <person name="Glass J.I."/>
            <person name="Rusch D."/>
            <person name="Podicherti R."/>
            <person name="Tsui H.-C.T."/>
            <person name="Winkler M.E."/>
        </authorList>
    </citation>
    <scope>NUCLEOTIDE SEQUENCE</scope>
</reference>
<evidence type="ECO:0000256" key="3">
    <source>
        <dbReference type="ARBA" id="ARBA00022806"/>
    </source>
</evidence>
<keyword evidence="1" id="KW-0547">Nucleotide-binding</keyword>
<dbReference type="InterPro" id="IPR014017">
    <property type="entry name" value="DNA_helicase_UvrD-like_C"/>
</dbReference>
<dbReference type="GO" id="GO:0003677">
    <property type="term" value="F:DNA binding"/>
    <property type="evidence" value="ECO:0007669"/>
    <property type="project" value="InterPro"/>
</dbReference>
<dbReference type="PANTHER" id="PTHR11070">
    <property type="entry name" value="UVRD / RECB / PCRA DNA HELICASE FAMILY MEMBER"/>
    <property type="match status" value="1"/>
</dbReference>
<dbReference type="GO" id="GO:0005524">
    <property type="term" value="F:ATP binding"/>
    <property type="evidence" value="ECO:0007669"/>
    <property type="project" value="UniProtKB-KW"/>
</dbReference>
<gene>
    <name evidence="6" type="ORF">METZ01_LOCUS512936</name>
</gene>
<dbReference type="GO" id="GO:0005829">
    <property type="term" value="C:cytosol"/>
    <property type="evidence" value="ECO:0007669"/>
    <property type="project" value="TreeGrafter"/>
</dbReference>
<dbReference type="Pfam" id="PF21196">
    <property type="entry name" value="PcrA_UvrD_tudor"/>
    <property type="match status" value="1"/>
</dbReference>
<evidence type="ECO:0000256" key="2">
    <source>
        <dbReference type="ARBA" id="ARBA00022801"/>
    </source>
</evidence>
<feature type="non-terminal residue" evidence="6">
    <location>
        <position position="1"/>
    </location>
</feature>
<dbReference type="Pfam" id="PF13361">
    <property type="entry name" value="UvrD_C"/>
    <property type="match status" value="1"/>
</dbReference>
<dbReference type="Gene3D" id="1.10.486.10">
    <property type="entry name" value="PCRA, domain 4"/>
    <property type="match status" value="1"/>
</dbReference>
<dbReference type="AlphaFoldDB" id="A0A383ESY3"/>
<organism evidence="6">
    <name type="scientific">marine metagenome</name>
    <dbReference type="NCBI Taxonomy" id="408172"/>
    <lineage>
        <taxon>unclassified sequences</taxon>
        <taxon>metagenomes</taxon>
        <taxon>ecological metagenomes</taxon>
    </lineage>
</organism>
<evidence type="ECO:0000256" key="4">
    <source>
        <dbReference type="ARBA" id="ARBA00022840"/>
    </source>
</evidence>
<proteinExistence type="predicted"/>
<dbReference type="Gene3D" id="3.40.50.300">
    <property type="entry name" value="P-loop containing nucleotide triphosphate hydrolases"/>
    <property type="match status" value="1"/>
</dbReference>
<dbReference type="SUPFAM" id="SSF52540">
    <property type="entry name" value="P-loop containing nucleoside triphosphate hydrolases"/>
    <property type="match status" value="1"/>
</dbReference>
<evidence type="ECO:0000313" key="6">
    <source>
        <dbReference type="EMBL" id="SVE60082.1"/>
    </source>
</evidence>
<evidence type="ECO:0000259" key="5">
    <source>
        <dbReference type="Pfam" id="PF13361"/>
    </source>
</evidence>
<dbReference type="GO" id="GO:0000725">
    <property type="term" value="P:recombinational repair"/>
    <property type="evidence" value="ECO:0007669"/>
    <property type="project" value="TreeGrafter"/>
</dbReference>
<dbReference type="GO" id="GO:0033202">
    <property type="term" value="C:DNA helicase complex"/>
    <property type="evidence" value="ECO:0007669"/>
    <property type="project" value="TreeGrafter"/>
</dbReference>
<feature type="domain" description="UvrD-like helicase C-terminal" evidence="5">
    <location>
        <begin position="2"/>
        <end position="109"/>
    </location>
</feature>
<accession>A0A383ESY3</accession>
<dbReference type="GO" id="GO:0016787">
    <property type="term" value="F:hydrolase activity"/>
    <property type="evidence" value="ECO:0007669"/>
    <property type="project" value="UniProtKB-KW"/>
</dbReference>
<dbReference type="EMBL" id="UINC01228671">
    <property type="protein sequence ID" value="SVE60082.1"/>
    <property type="molecule type" value="Genomic_DNA"/>
</dbReference>
<keyword evidence="2" id="KW-0378">Hydrolase</keyword>
<name>A0A383ESY3_9ZZZZ</name>
<dbReference type="InterPro" id="IPR000212">
    <property type="entry name" value="DNA_helicase_UvrD/REP"/>
</dbReference>
<dbReference type="GO" id="GO:0043138">
    <property type="term" value="F:3'-5' DNA helicase activity"/>
    <property type="evidence" value="ECO:0007669"/>
    <property type="project" value="TreeGrafter"/>
</dbReference>